<proteinExistence type="predicted"/>
<sequence length="110" mass="12242">MARRPARAGPYAQLDGRGAREVGMESQKTSKKSDFGSDAQVILGMRHWRADARLCRKQREVRFSSIASRGTALGRSGPGMETRSAPRYVDRERLIGTRTEPLARGTRRAP</sequence>
<organism evidence="2 3">
    <name type="scientific">Nocardiopsis rhodophaea</name>
    <dbReference type="NCBI Taxonomy" id="280238"/>
    <lineage>
        <taxon>Bacteria</taxon>
        <taxon>Bacillati</taxon>
        <taxon>Actinomycetota</taxon>
        <taxon>Actinomycetes</taxon>
        <taxon>Streptosporangiales</taxon>
        <taxon>Nocardiopsidaceae</taxon>
        <taxon>Nocardiopsis</taxon>
    </lineage>
</organism>
<keyword evidence="3" id="KW-1185">Reference proteome</keyword>
<feature type="region of interest" description="Disordered" evidence="1">
    <location>
        <begin position="1"/>
        <end position="36"/>
    </location>
</feature>
<evidence type="ECO:0000313" key="2">
    <source>
        <dbReference type="EMBL" id="GAA2007877.1"/>
    </source>
</evidence>
<evidence type="ECO:0000256" key="1">
    <source>
        <dbReference type="SAM" id="MobiDB-lite"/>
    </source>
</evidence>
<protein>
    <submittedName>
        <fullName evidence="2">Uncharacterized protein</fullName>
    </submittedName>
</protein>
<dbReference type="EMBL" id="BAAAPC010000018">
    <property type="protein sequence ID" value="GAA2007877.1"/>
    <property type="molecule type" value="Genomic_DNA"/>
</dbReference>
<evidence type="ECO:0000313" key="3">
    <source>
        <dbReference type="Proteomes" id="UP001501585"/>
    </source>
</evidence>
<name>A0ABP5EWW1_9ACTN</name>
<dbReference type="Proteomes" id="UP001501585">
    <property type="component" value="Unassembled WGS sequence"/>
</dbReference>
<gene>
    <name evidence="2" type="ORF">GCM10009799_39320</name>
</gene>
<reference evidence="3" key="1">
    <citation type="journal article" date="2019" name="Int. J. Syst. Evol. Microbiol.">
        <title>The Global Catalogue of Microorganisms (GCM) 10K type strain sequencing project: providing services to taxonomists for standard genome sequencing and annotation.</title>
        <authorList>
            <consortium name="The Broad Institute Genomics Platform"/>
            <consortium name="The Broad Institute Genome Sequencing Center for Infectious Disease"/>
            <person name="Wu L."/>
            <person name="Ma J."/>
        </authorList>
    </citation>
    <scope>NUCLEOTIDE SEQUENCE [LARGE SCALE GENOMIC DNA]</scope>
    <source>
        <strain evidence="3">JCM 15313</strain>
    </source>
</reference>
<accession>A0ABP5EWW1</accession>
<comment type="caution">
    <text evidence="2">The sequence shown here is derived from an EMBL/GenBank/DDBJ whole genome shotgun (WGS) entry which is preliminary data.</text>
</comment>